<dbReference type="AlphaFoldDB" id="A0A840WF16"/>
<dbReference type="EMBL" id="JACHDO010000001">
    <property type="protein sequence ID" value="MBB5490307.1"/>
    <property type="molecule type" value="Genomic_DNA"/>
</dbReference>
<name>A0A840WF16_9ACTN</name>
<feature type="region of interest" description="Disordered" evidence="1">
    <location>
        <begin position="47"/>
        <end position="68"/>
    </location>
</feature>
<accession>A0A840WF16</accession>
<organism evidence="2 3">
    <name type="scientific">Nocardiopsis metallicus</name>
    <dbReference type="NCBI Taxonomy" id="179819"/>
    <lineage>
        <taxon>Bacteria</taxon>
        <taxon>Bacillati</taxon>
        <taxon>Actinomycetota</taxon>
        <taxon>Actinomycetes</taxon>
        <taxon>Streptosporangiales</taxon>
        <taxon>Nocardiopsidaceae</taxon>
        <taxon>Nocardiopsis</taxon>
    </lineage>
</organism>
<proteinExistence type="predicted"/>
<dbReference type="RefSeq" id="WP_184363528.1">
    <property type="nucleotide sequence ID" value="NZ_BAAAKM010000088.1"/>
</dbReference>
<evidence type="ECO:0008006" key="4">
    <source>
        <dbReference type="Google" id="ProtNLM"/>
    </source>
</evidence>
<evidence type="ECO:0000256" key="1">
    <source>
        <dbReference type="SAM" id="MobiDB-lite"/>
    </source>
</evidence>
<evidence type="ECO:0000313" key="2">
    <source>
        <dbReference type="EMBL" id="MBB5490307.1"/>
    </source>
</evidence>
<reference evidence="2 3" key="1">
    <citation type="submission" date="2020-08" db="EMBL/GenBank/DDBJ databases">
        <title>Sequencing the genomes of 1000 actinobacteria strains.</title>
        <authorList>
            <person name="Klenk H.-P."/>
        </authorList>
    </citation>
    <scope>NUCLEOTIDE SEQUENCE [LARGE SCALE GENOMIC DNA]</scope>
    <source>
        <strain evidence="2 3">DSM 44598</strain>
    </source>
</reference>
<protein>
    <recommendedName>
        <fullName evidence="4">Biopolymer transporter Tol</fullName>
    </recommendedName>
</protein>
<sequence length="101" mass="11767">MTDPERTAEGHHVVIRGRRWRASDPELPDGIRERLVAHLMSARRDVGSALRAQDPEAEQRARGRVQLAKEGLGERGSPWWEMRIHERRHRWEESLRSLDTG</sequence>
<dbReference type="Proteomes" id="UP000579647">
    <property type="component" value="Unassembled WGS sequence"/>
</dbReference>
<evidence type="ECO:0000313" key="3">
    <source>
        <dbReference type="Proteomes" id="UP000579647"/>
    </source>
</evidence>
<keyword evidence="3" id="KW-1185">Reference proteome</keyword>
<comment type="caution">
    <text evidence="2">The sequence shown here is derived from an EMBL/GenBank/DDBJ whole genome shotgun (WGS) entry which is preliminary data.</text>
</comment>
<gene>
    <name evidence="2" type="ORF">HNR07_001444</name>
</gene>